<keyword evidence="2" id="KW-0560">Oxidoreductase</keyword>
<dbReference type="EMBL" id="SNZH01000012">
    <property type="protein sequence ID" value="TDR40854.1"/>
    <property type="molecule type" value="Genomic_DNA"/>
</dbReference>
<evidence type="ECO:0000256" key="1">
    <source>
        <dbReference type="ARBA" id="ARBA00006484"/>
    </source>
</evidence>
<feature type="region of interest" description="Disordered" evidence="3">
    <location>
        <begin position="234"/>
        <end position="267"/>
    </location>
</feature>
<dbReference type="PANTHER" id="PTHR43669">
    <property type="entry name" value="5-KETO-D-GLUCONATE 5-REDUCTASE"/>
    <property type="match status" value="1"/>
</dbReference>
<dbReference type="AlphaFoldDB" id="A0A4R6YS06"/>
<evidence type="ECO:0000313" key="4">
    <source>
        <dbReference type="EMBL" id="TDR40854.1"/>
    </source>
</evidence>
<dbReference type="PANTHER" id="PTHR43669:SF12">
    <property type="entry name" value="BLR5618 PROTEIN"/>
    <property type="match status" value="1"/>
</dbReference>
<sequence length="267" mass="27084">MIGTMLAPVVVLEATSAVGDGVVAAALGLRWPVIAVDPDPVALRKLAARHAHAALTVLPGSARDEATAAELAAALRGLGRPLSGVIAVHDSGLLRGRLLDLTADASCSQFDAALAPQLAAARHLLPLLAEGGRGGGYVLIGGPGGVHPWAGYGHSSVTEAALRMLARVLHCEARQLGVRVQLLSLDTPAWGVHAGQPRAHWPSALEIGRHALELLVPGAPADAVVEFGSRRAAPAGNTAPYSNGSAAGSPLAPPDFASNTSPREVSP</sequence>
<comment type="similarity">
    <text evidence="1">Belongs to the short-chain dehydrogenases/reductases (SDR) family.</text>
</comment>
<name>A0A4R6YS06_9GAMM</name>
<dbReference type="Gene3D" id="3.40.50.720">
    <property type="entry name" value="NAD(P)-binding Rossmann-like Domain"/>
    <property type="match status" value="1"/>
</dbReference>
<dbReference type="OrthoDB" id="6028059at2"/>
<organism evidence="4 5">
    <name type="scientific">Tahibacter aquaticus</name>
    <dbReference type="NCBI Taxonomy" id="520092"/>
    <lineage>
        <taxon>Bacteria</taxon>
        <taxon>Pseudomonadati</taxon>
        <taxon>Pseudomonadota</taxon>
        <taxon>Gammaproteobacteria</taxon>
        <taxon>Lysobacterales</taxon>
        <taxon>Rhodanobacteraceae</taxon>
        <taxon>Tahibacter</taxon>
    </lineage>
</organism>
<keyword evidence="5" id="KW-1185">Reference proteome</keyword>
<gene>
    <name evidence="4" type="ORF">DFR29_112168</name>
</gene>
<evidence type="ECO:0000313" key="5">
    <source>
        <dbReference type="Proteomes" id="UP000295293"/>
    </source>
</evidence>
<dbReference type="GO" id="GO:0016491">
    <property type="term" value="F:oxidoreductase activity"/>
    <property type="evidence" value="ECO:0007669"/>
    <property type="project" value="UniProtKB-KW"/>
</dbReference>
<dbReference type="RefSeq" id="WP_133820214.1">
    <property type="nucleotide sequence ID" value="NZ_SNZH01000012.1"/>
</dbReference>
<feature type="compositionally biased region" description="Polar residues" evidence="3">
    <location>
        <begin position="257"/>
        <end position="267"/>
    </location>
</feature>
<reference evidence="4 5" key="1">
    <citation type="submission" date="2019-03" db="EMBL/GenBank/DDBJ databases">
        <title>Genomic Encyclopedia of Type Strains, Phase IV (KMG-IV): sequencing the most valuable type-strain genomes for metagenomic binning, comparative biology and taxonomic classification.</title>
        <authorList>
            <person name="Goeker M."/>
        </authorList>
    </citation>
    <scope>NUCLEOTIDE SEQUENCE [LARGE SCALE GENOMIC DNA]</scope>
    <source>
        <strain evidence="4 5">DSM 21667</strain>
    </source>
</reference>
<proteinExistence type="inferred from homology"/>
<dbReference type="SUPFAM" id="SSF51735">
    <property type="entry name" value="NAD(P)-binding Rossmann-fold domains"/>
    <property type="match status" value="1"/>
</dbReference>
<evidence type="ECO:0000256" key="3">
    <source>
        <dbReference type="SAM" id="MobiDB-lite"/>
    </source>
</evidence>
<accession>A0A4R6YS06</accession>
<protein>
    <submittedName>
        <fullName evidence="4">NADP-dependent 3-hydroxy acid dehydrogenase YdfG</fullName>
    </submittedName>
</protein>
<dbReference type="Proteomes" id="UP000295293">
    <property type="component" value="Unassembled WGS sequence"/>
</dbReference>
<dbReference type="InterPro" id="IPR036291">
    <property type="entry name" value="NAD(P)-bd_dom_sf"/>
</dbReference>
<comment type="caution">
    <text evidence="4">The sequence shown here is derived from an EMBL/GenBank/DDBJ whole genome shotgun (WGS) entry which is preliminary data.</text>
</comment>
<evidence type="ECO:0000256" key="2">
    <source>
        <dbReference type="ARBA" id="ARBA00023002"/>
    </source>
</evidence>